<evidence type="ECO:0000256" key="1">
    <source>
        <dbReference type="SAM" id="MobiDB-lite"/>
    </source>
</evidence>
<organism evidence="2 3">
    <name type="scientific">Rhizoctonia solani AG-3 Rhs1AP</name>
    <dbReference type="NCBI Taxonomy" id="1086054"/>
    <lineage>
        <taxon>Eukaryota</taxon>
        <taxon>Fungi</taxon>
        <taxon>Dikarya</taxon>
        <taxon>Basidiomycota</taxon>
        <taxon>Agaricomycotina</taxon>
        <taxon>Agaricomycetes</taxon>
        <taxon>Cantharellales</taxon>
        <taxon>Ceratobasidiaceae</taxon>
        <taxon>Rhizoctonia</taxon>
    </lineage>
</organism>
<name>X8J4H4_9AGAM</name>
<sequence length="179" mass="20041">MRSSATLNNSLSSYTESSQPVSQSQSSVRKGSFHFETLNPQRGIMTAATLHENQKRAATSTSTLPTSKRMRNLAAPMRLQALAPIHQIEIAQRAAASLPAPYYVDEQAEAAKRVHAARAIDCWALTAEEEHEAEPSNEEKMRLRAYDKERLASTLIDLRKPRHHETGVSLAVYYVYNEM</sequence>
<evidence type="ECO:0000313" key="2">
    <source>
        <dbReference type="EMBL" id="EUC56141.1"/>
    </source>
</evidence>
<proteinExistence type="predicted"/>
<dbReference type="Proteomes" id="UP000030108">
    <property type="component" value="Unassembled WGS sequence"/>
</dbReference>
<gene>
    <name evidence="2" type="ORF">RSOL_162800</name>
</gene>
<protein>
    <submittedName>
        <fullName evidence="2">Uncharacterized protein</fullName>
    </submittedName>
</protein>
<dbReference type="EMBL" id="JATN01000322">
    <property type="protein sequence ID" value="EUC56141.1"/>
    <property type="molecule type" value="Genomic_DNA"/>
</dbReference>
<accession>X8J4H4</accession>
<feature type="region of interest" description="Disordered" evidence="1">
    <location>
        <begin position="1"/>
        <end position="30"/>
    </location>
</feature>
<feature type="non-terminal residue" evidence="2">
    <location>
        <position position="179"/>
    </location>
</feature>
<reference evidence="3" key="1">
    <citation type="journal article" date="2014" name="Genome Announc.">
        <title>Draft genome sequence of the plant-pathogenic soil fungus Rhizoctonia solani anastomosis group 3 strain Rhs1AP.</title>
        <authorList>
            <person name="Cubeta M.A."/>
            <person name="Thomas E."/>
            <person name="Dean R.A."/>
            <person name="Jabaji S."/>
            <person name="Neate S.M."/>
            <person name="Tavantzis S."/>
            <person name="Toda T."/>
            <person name="Vilgalys R."/>
            <person name="Bharathan N."/>
            <person name="Fedorova-Abrams N."/>
            <person name="Pakala S.B."/>
            <person name="Pakala S.M."/>
            <person name="Zafar N."/>
            <person name="Joardar V."/>
            <person name="Losada L."/>
            <person name="Nierman W.C."/>
        </authorList>
    </citation>
    <scope>NUCLEOTIDE SEQUENCE [LARGE SCALE GENOMIC DNA]</scope>
    <source>
        <strain evidence="3">AG-3</strain>
    </source>
</reference>
<feature type="compositionally biased region" description="Polar residues" evidence="1">
    <location>
        <begin position="1"/>
        <end position="16"/>
    </location>
</feature>
<dbReference type="AlphaFoldDB" id="X8J4H4"/>
<evidence type="ECO:0000313" key="3">
    <source>
        <dbReference type="Proteomes" id="UP000030108"/>
    </source>
</evidence>
<comment type="caution">
    <text evidence="2">The sequence shown here is derived from an EMBL/GenBank/DDBJ whole genome shotgun (WGS) entry which is preliminary data.</text>
</comment>
<feature type="compositionally biased region" description="Low complexity" evidence="1">
    <location>
        <begin position="17"/>
        <end position="28"/>
    </location>
</feature>